<comment type="caution">
    <text evidence="1">The sequence shown here is derived from an EMBL/GenBank/DDBJ whole genome shotgun (WGS) entry which is preliminary data.</text>
</comment>
<dbReference type="AlphaFoldDB" id="A0A427AM31"/>
<accession>A0A427AM31</accession>
<proteinExistence type="predicted"/>
<gene>
    <name evidence="1" type="ORF">B296_00024789</name>
</gene>
<protein>
    <submittedName>
        <fullName evidence="1">Uncharacterized protein</fullName>
    </submittedName>
</protein>
<name>A0A427AM31_ENSVE</name>
<sequence>MSVHRYGSGNAATPKRLQDILSKKRFVHTTILVFVKRRYTMQRLIRGLSVGQSNRAPGEVNQSIRFKTHTVLAIKSVRCGSASIGLFVGRQP</sequence>
<reference evidence="1 2" key="1">
    <citation type="journal article" date="2014" name="Agronomy (Basel)">
        <title>A Draft Genome Sequence for Ensete ventricosum, the Drought-Tolerant Tree Against Hunger.</title>
        <authorList>
            <person name="Harrison J."/>
            <person name="Moore K.A."/>
            <person name="Paszkiewicz K."/>
            <person name="Jones T."/>
            <person name="Grant M."/>
            <person name="Ambacheew D."/>
            <person name="Muzemil S."/>
            <person name="Studholme D.J."/>
        </authorList>
    </citation>
    <scope>NUCLEOTIDE SEQUENCE [LARGE SCALE GENOMIC DNA]</scope>
</reference>
<organism evidence="1 2">
    <name type="scientific">Ensete ventricosum</name>
    <name type="common">Abyssinian banana</name>
    <name type="synonym">Musa ensete</name>
    <dbReference type="NCBI Taxonomy" id="4639"/>
    <lineage>
        <taxon>Eukaryota</taxon>
        <taxon>Viridiplantae</taxon>
        <taxon>Streptophyta</taxon>
        <taxon>Embryophyta</taxon>
        <taxon>Tracheophyta</taxon>
        <taxon>Spermatophyta</taxon>
        <taxon>Magnoliopsida</taxon>
        <taxon>Liliopsida</taxon>
        <taxon>Zingiberales</taxon>
        <taxon>Musaceae</taxon>
        <taxon>Ensete</taxon>
    </lineage>
</organism>
<dbReference type="Proteomes" id="UP000287651">
    <property type="component" value="Unassembled WGS sequence"/>
</dbReference>
<dbReference type="EMBL" id="AMZH03001981">
    <property type="protein sequence ID" value="RRT77226.1"/>
    <property type="molecule type" value="Genomic_DNA"/>
</dbReference>
<evidence type="ECO:0000313" key="2">
    <source>
        <dbReference type="Proteomes" id="UP000287651"/>
    </source>
</evidence>
<evidence type="ECO:0000313" key="1">
    <source>
        <dbReference type="EMBL" id="RRT77226.1"/>
    </source>
</evidence>